<reference evidence="2 3" key="1">
    <citation type="submission" date="2022-11" db="EMBL/GenBank/DDBJ databases">
        <title>Minimal conservation of predation-associated metabolite biosynthetic gene clusters underscores biosynthetic potential of Myxococcota including descriptions for ten novel species: Archangium lansinium sp. nov., Myxococcus landrumus sp. nov., Nannocystis bai.</title>
        <authorList>
            <person name="Ahearne A."/>
            <person name="Stevens C."/>
            <person name="Dowd S."/>
        </authorList>
    </citation>
    <scope>NUCLEOTIDE SEQUENCE [LARGE SCALE GENOMIC DNA]</scope>
    <source>
        <strain evidence="2 3">RJM3</strain>
    </source>
</reference>
<name>A0ABT5EN08_9BACT</name>
<dbReference type="EMBL" id="JAQNDO010000001">
    <property type="protein sequence ID" value="MDC0743218.1"/>
    <property type="molecule type" value="Genomic_DNA"/>
</dbReference>
<feature type="signal peptide" evidence="1">
    <location>
        <begin position="1"/>
        <end position="21"/>
    </location>
</feature>
<accession>A0ABT5EN08</accession>
<proteinExistence type="predicted"/>
<evidence type="ECO:0008006" key="4">
    <source>
        <dbReference type="Google" id="ProtNLM"/>
    </source>
</evidence>
<gene>
    <name evidence="2" type="ORF">POL67_17845</name>
</gene>
<feature type="chain" id="PRO_5046311970" description="Lipoprotein" evidence="1">
    <location>
        <begin position="22"/>
        <end position="134"/>
    </location>
</feature>
<evidence type="ECO:0000313" key="3">
    <source>
        <dbReference type="Proteomes" id="UP001221411"/>
    </source>
</evidence>
<organism evidence="2 3">
    <name type="scientific">Polyangium mundeleinium</name>
    <dbReference type="NCBI Taxonomy" id="2995306"/>
    <lineage>
        <taxon>Bacteria</taxon>
        <taxon>Pseudomonadati</taxon>
        <taxon>Myxococcota</taxon>
        <taxon>Polyangia</taxon>
        <taxon>Polyangiales</taxon>
        <taxon>Polyangiaceae</taxon>
        <taxon>Polyangium</taxon>
    </lineage>
</organism>
<keyword evidence="1" id="KW-0732">Signal</keyword>
<sequence length="134" mass="14182">MNRNWMNVLALALGVGLTACVAETEPGEGDELDMAAENEELAEASEALCTPYVSYVTPISAKLNQKTTFYVVGSCLPATTAFWVDQCAGVTMISYSSSQVAFQCTPSWSTGYKAGVVKGQTGGVALKNFTVSVY</sequence>
<dbReference type="Proteomes" id="UP001221411">
    <property type="component" value="Unassembled WGS sequence"/>
</dbReference>
<protein>
    <recommendedName>
        <fullName evidence="4">Lipoprotein</fullName>
    </recommendedName>
</protein>
<dbReference type="RefSeq" id="WP_271918575.1">
    <property type="nucleotide sequence ID" value="NZ_JAQNDO010000001.1"/>
</dbReference>
<keyword evidence="3" id="KW-1185">Reference proteome</keyword>
<comment type="caution">
    <text evidence="2">The sequence shown here is derived from an EMBL/GenBank/DDBJ whole genome shotgun (WGS) entry which is preliminary data.</text>
</comment>
<evidence type="ECO:0000256" key="1">
    <source>
        <dbReference type="SAM" id="SignalP"/>
    </source>
</evidence>
<dbReference type="PROSITE" id="PS51257">
    <property type="entry name" value="PROKAR_LIPOPROTEIN"/>
    <property type="match status" value="1"/>
</dbReference>
<evidence type="ECO:0000313" key="2">
    <source>
        <dbReference type="EMBL" id="MDC0743218.1"/>
    </source>
</evidence>